<dbReference type="InterPro" id="IPR036249">
    <property type="entry name" value="Thioredoxin-like_sf"/>
</dbReference>
<evidence type="ECO:0000256" key="1">
    <source>
        <dbReference type="ARBA" id="ARBA00010996"/>
    </source>
</evidence>
<feature type="disulfide bond" description="Redox-active" evidence="4">
    <location>
        <begin position="92"/>
        <end position="96"/>
    </location>
</feature>
<protein>
    <submittedName>
        <fullName evidence="7">Protein SCO1/2</fullName>
    </submittedName>
</protein>
<dbReference type="InterPro" id="IPR013766">
    <property type="entry name" value="Thioredoxin_domain"/>
</dbReference>
<evidence type="ECO:0000313" key="7">
    <source>
        <dbReference type="EMBL" id="SHF89065.1"/>
    </source>
</evidence>
<keyword evidence="3" id="KW-0479">Metal-binding</keyword>
<evidence type="ECO:0000259" key="6">
    <source>
        <dbReference type="PROSITE" id="PS51352"/>
    </source>
</evidence>
<feature type="transmembrane region" description="Helical" evidence="5">
    <location>
        <begin position="240"/>
        <end position="261"/>
    </location>
</feature>
<keyword evidence="2 3" id="KW-0186">Copper</keyword>
<reference evidence="7 8" key="1">
    <citation type="submission" date="2016-11" db="EMBL/GenBank/DDBJ databases">
        <authorList>
            <person name="Jaros S."/>
            <person name="Januszkiewicz K."/>
            <person name="Wedrychowicz H."/>
        </authorList>
    </citation>
    <scope>NUCLEOTIDE SEQUENCE [LARGE SCALE GENOMIC DNA]</scope>
    <source>
        <strain evidence="7 8">DSM 26897</strain>
    </source>
</reference>
<feature type="binding site" evidence="3">
    <location>
        <position position="92"/>
    </location>
    <ligand>
        <name>Cu cation</name>
        <dbReference type="ChEBI" id="CHEBI:23378"/>
    </ligand>
</feature>
<dbReference type="PANTHER" id="PTHR12151:SF25">
    <property type="entry name" value="LINALOOL DEHYDRATASE_ISOMERASE DOMAIN-CONTAINING PROTEIN"/>
    <property type="match status" value="1"/>
</dbReference>
<comment type="similarity">
    <text evidence="1">Belongs to the SCO1/2 family.</text>
</comment>
<organism evidence="7 8">
    <name type="scientific">Cnuella takakiae</name>
    <dbReference type="NCBI Taxonomy" id="1302690"/>
    <lineage>
        <taxon>Bacteria</taxon>
        <taxon>Pseudomonadati</taxon>
        <taxon>Bacteroidota</taxon>
        <taxon>Chitinophagia</taxon>
        <taxon>Chitinophagales</taxon>
        <taxon>Chitinophagaceae</taxon>
        <taxon>Cnuella</taxon>
    </lineage>
</organism>
<evidence type="ECO:0000256" key="3">
    <source>
        <dbReference type="PIRSR" id="PIRSR603782-1"/>
    </source>
</evidence>
<keyword evidence="8" id="KW-1185">Reference proteome</keyword>
<keyword evidence="5" id="KW-0472">Membrane</keyword>
<keyword evidence="5" id="KW-0812">Transmembrane</keyword>
<sequence length="266" mass="30447">MNKKAAFGILITVVIPLICYLIVKNVSTDAAPMPRHYIFDTVVTKEVKGKVVTDTVWHKVPDFKLTNQLGQQVSWAGLENKVVVANFFFTRCPTICPRLTRNIKLLQDNIKSSEKVGNRFADFMHFISFSVDPERDSVHNLKHWADRFQVNPENWWLVTGDKKQIYDLSINEMKLGLVDGKGIDTSFFHTDYLVLLDRNRNIRGYYHGLDSTAVEQLAKDIVYLYLEKDPKRKSVFAGKFELLAIVALVTIAAVALLVFLLKRKNL</sequence>
<dbReference type="Proteomes" id="UP000184368">
    <property type="component" value="Unassembled WGS sequence"/>
</dbReference>
<dbReference type="AlphaFoldDB" id="A0A1M5FBX7"/>
<feature type="binding site" evidence="3">
    <location>
        <position position="96"/>
    </location>
    <ligand>
        <name>Cu cation</name>
        <dbReference type="ChEBI" id="CHEBI:23378"/>
    </ligand>
</feature>
<dbReference type="SUPFAM" id="SSF52833">
    <property type="entry name" value="Thioredoxin-like"/>
    <property type="match status" value="1"/>
</dbReference>
<keyword evidence="4" id="KW-1015">Disulfide bond</keyword>
<evidence type="ECO:0000313" key="8">
    <source>
        <dbReference type="Proteomes" id="UP000184368"/>
    </source>
</evidence>
<dbReference type="OrthoDB" id="9811998at2"/>
<dbReference type="Pfam" id="PF02630">
    <property type="entry name" value="SCO1-SenC"/>
    <property type="match status" value="1"/>
</dbReference>
<dbReference type="InterPro" id="IPR003782">
    <property type="entry name" value="SCO1/SenC"/>
</dbReference>
<accession>A0A1M5FBX7</accession>
<name>A0A1M5FBX7_9BACT</name>
<dbReference type="PANTHER" id="PTHR12151">
    <property type="entry name" value="ELECTRON TRANSPORT PROTIN SCO1/SENC FAMILY MEMBER"/>
    <property type="match status" value="1"/>
</dbReference>
<feature type="transmembrane region" description="Helical" evidence="5">
    <location>
        <begin position="6"/>
        <end position="23"/>
    </location>
</feature>
<feature type="binding site" evidence="3">
    <location>
        <position position="189"/>
    </location>
    <ligand>
        <name>Cu cation</name>
        <dbReference type="ChEBI" id="CHEBI:23378"/>
    </ligand>
</feature>
<evidence type="ECO:0000256" key="4">
    <source>
        <dbReference type="PIRSR" id="PIRSR603782-2"/>
    </source>
</evidence>
<dbReference type="RefSeq" id="WP_073045431.1">
    <property type="nucleotide sequence ID" value="NZ_FQUO01000013.1"/>
</dbReference>
<dbReference type="CDD" id="cd02968">
    <property type="entry name" value="SCO"/>
    <property type="match status" value="1"/>
</dbReference>
<dbReference type="PROSITE" id="PS51352">
    <property type="entry name" value="THIOREDOXIN_2"/>
    <property type="match status" value="1"/>
</dbReference>
<evidence type="ECO:0000256" key="2">
    <source>
        <dbReference type="ARBA" id="ARBA00023008"/>
    </source>
</evidence>
<dbReference type="EMBL" id="FQUO01000013">
    <property type="protein sequence ID" value="SHF89065.1"/>
    <property type="molecule type" value="Genomic_DNA"/>
</dbReference>
<dbReference type="GO" id="GO:0046872">
    <property type="term" value="F:metal ion binding"/>
    <property type="evidence" value="ECO:0007669"/>
    <property type="project" value="UniProtKB-KW"/>
</dbReference>
<evidence type="ECO:0000256" key="5">
    <source>
        <dbReference type="SAM" id="Phobius"/>
    </source>
</evidence>
<proteinExistence type="inferred from homology"/>
<keyword evidence="5" id="KW-1133">Transmembrane helix</keyword>
<dbReference type="Gene3D" id="3.40.30.10">
    <property type="entry name" value="Glutaredoxin"/>
    <property type="match status" value="1"/>
</dbReference>
<gene>
    <name evidence="7" type="ORF">SAMN05444008_113134</name>
</gene>
<dbReference type="STRING" id="1302690.BUE76_03425"/>
<feature type="domain" description="Thioredoxin" evidence="6">
    <location>
        <begin position="54"/>
        <end position="227"/>
    </location>
</feature>